<evidence type="ECO:0000313" key="2">
    <source>
        <dbReference type="EMBL" id="UJO17829.1"/>
    </source>
</evidence>
<dbReference type="EMBL" id="CP090167">
    <property type="protein sequence ID" value="UJO17829.1"/>
    <property type="molecule type" value="Genomic_DNA"/>
</dbReference>
<evidence type="ECO:0000256" key="1">
    <source>
        <dbReference type="SAM" id="MobiDB-lite"/>
    </source>
</evidence>
<gene>
    <name evidence="2" type="ORF">CLAFUR5_05590</name>
</gene>
<dbReference type="AlphaFoldDB" id="A0A9Q8LIM8"/>
<dbReference type="KEGG" id="ffu:CLAFUR5_05590"/>
<evidence type="ECO:0000313" key="3">
    <source>
        <dbReference type="Proteomes" id="UP000756132"/>
    </source>
</evidence>
<keyword evidence="3" id="KW-1185">Reference proteome</keyword>
<dbReference type="Pfam" id="PF07426">
    <property type="entry name" value="Dynactin_p22"/>
    <property type="match status" value="1"/>
</dbReference>
<dbReference type="GO" id="GO:0005869">
    <property type="term" value="C:dynactin complex"/>
    <property type="evidence" value="ECO:0007669"/>
    <property type="project" value="InterPro"/>
</dbReference>
<dbReference type="GO" id="GO:0061640">
    <property type="term" value="P:cytoskeleton-dependent cytokinesis"/>
    <property type="evidence" value="ECO:0007669"/>
    <property type="project" value="InterPro"/>
</dbReference>
<dbReference type="GeneID" id="71985468"/>
<feature type="region of interest" description="Disordered" evidence="1">
    <location>
        <begin position="27"/>
        <end position="52"/>
    </location>
</feature>
<proteinExistence type="predicted"/>
<reference evidence="2" key="1">
    <citation type="submission" date="2021-12" db="EMBL/GenBank/DDBJ databases">
        <authorList>
            <person name="Zaccaron A."/>
            <person name="Stergiopoulos I."/>
        </authorList>
    </citation>
    <scope>NUCLEOTIDE SEQUENCE</scope>
    <source>
        <strain evidence="2">Race5_Kim</strain>
    </source>
</reference>
<sequence length="214" mass="23452">MTTAMATTATQTLDLLEARLQRLSFLLSGDGNGDDEHPSTSTSTSTSTTPAKVRLAGIERNLKSLAARSPAVADVLQLHRAHPDLFNASSTSTPPSTLPTASLAQLVLAHEQLYKTTNSQLTTANDSKNIPDPSSLTKLIGLTSRIDAAEAKQVEQAREFAELRGRSAKIVEKWYEEGVLDMGERWADWEERLRDAEILVRRREAAKRREEAGV</sequence>
<feature type="compositionally biased region" description="Low complexity" evidence="1">
    <location>
        <begin position="39"/>
        <end position="49"/>
    </location>
</feature>
<reference evidence="2" key="2">
    <citation type="journal article" date="2022" name="Microb. Genom.">
        <title>A chromosome-scale genome assembly of the tomato pathogen Cladosporium fulvum reveals a compartmentalized genome architecture and the presence of a dispensable chromosome.</title>
        <authorList>
            <person name="Zaccaron A.Z."/>
            <person name="Chen L.H."/>
            <person name="Samaras A."/>
            <person name="Stergiopoulos I."/>
        </authorList>
    </citation>
    <scope>NUCLEOTIDE SEQUENCE</scope>
    <source>
        <strain evidence="2">Race5_Kim</strain>
    </source>
</reference>
<protein>
    <submittedName>
        <fullName evidence="2">Uncharacterized protein</fullName>
    </submittedName>
</protein>
<name>A0A9Q8LIM8_PASFU</name>
<accession>A0A9Q8LIM8</accession>
<dbReference type="Proteomes" id="UP000756132">
    <property type="component" value="Chromosome 5"/>
</dbReference>
<dbReference type="OrthoDB" id="5403729at2759"/>
<organism evidence="2 3">
    <name type="scientific">Passalora fulva</name>
    <name type="common">Tomato leaf mold</name>
    <name type="synonym">Cladosporium fulvum</name>
    <dbReference type="NCBI Taxonomy" id="5499"/>
    <lineage>
        <taxon>Eukaryota</taxon>
        <taxon>Fungi</taxon>
        <taxon>Dikarya</taxon>
        <taxon>Ascomycota</taxon>
        <taxon>Pezizomycotina</taxon>
        <taxon>Dothideomycetes</taxon>
        <taxon>Dothideomycetidae</taxon>
        <taxon>Mycosphaerellales</taxon>
        <taxon>Mycosphaerellaceae</taxon>
        <taxon>Fulvia</taxon>
    </lineage>
</organism>
<dbReference type="RefSeq" id="XP_047762195.1">
    <property type="nucleotide sequence ID" value="XM_047904738.1"/>
</dbReference>
<dbReference type="InterPro" id="IPR009991">
    <property type="entry name" value="DCTN3"/>
</dbReference>